<name>A0A0G0V9X7_9BACT</name>
<comment type="caution">
    <text evidence="1">The sequence shown here is derived from an EMBL/GenBank/DDBJ whole genome shotgun (WGS) entry which is preliminary data.</text>
</comment>
<reference evidence="1 2" key="1">
    <citation type="journal article" date="2015" name="Nature">
        <title>rRNA introns, odd ribosomes, and small enigmatic genomes across a large radiation of phyla.</title>
        <authorList>
            <person name="Brown C.T."/>
            <person name="Hug L.A."/>
            <person name="Thomas B.C."/>
            <person name="Sharon I."/>
            <person name="Castelle C.J."/>
            <person name="Singh A."/>
            <person name="Wilkins M.J."/>
            <person name="Williams K.H."/>
            <person name="Banfield J.F."/>
        </authorList>
    </citation>
    <scope>NUCLEOTIDE SEQUENCE [LARGE SCALE GENOMIC DNA]</scope>
</reference>
<accession>A0A0G0V9X7</accession>
<proteinExistence type="predicted"/>
<dbReference type="GO" id="GO:0016301">
    <property type="term" value="F:kinase activity"/>
    <property type="evidence" value="ECO:0007669"/>
    <property type="project" value="UniProtKB-KW"/>
</dbReference>
<dbReference type="SUPFAM" id="SSF52540">
    <property type="entry name" value="P-loop containing nucleoside triphosphate hydrolases"/>
    <property type="match status" value="1"/>
</dbReference>
<dbReference type="AlphaFoldDB" id="A0A0G0V9X7"/>
<protein>
    <submittedName>
        <fullName evidence="1">Cytidylate kinase</fullName>
    </submittedName>
</protein>
<sequence>MTFDQALTKLKHTSPLKITVSGDIGAGKSTFAKHLAEVLDIPRIYIGQFMREEAAKRKITLDALSKLFEQDPSLDRKLDELQRERSRQVDRAVFEGRTSWHFVENPTIKLYLAVDPKVATERIWQDRSDKRDQYGTIEALYKANQKRKESEIYRYKTYYNINVYDTNNYDLVIDTTNLSIEQAFEQAIIQMGEKLDE</sequence>
<dbReference type="Proteomes" id="UP000033930">
    <property type="component" value="Unassembled WGS sequence"/>
</dbReference>
<dbReference type="Gene3D" id="3.40.50.300">
    <property type="entry name" value="P-loop containing nucleotide triphosphate hydrolases"/>
    <property type="match status" value="1"/>
</dbReference>
<evidence type="ECO:0000313" key="1">
    <source>
        <dbReference type="EMBL" id="KKR97724.1"/>
    </source>
</evidence>
<dbReference type="Pfam" id="PF13189">
    <property type="entry name" value="Cytidylate_kin2"/>
    <property type="match status" value="1"/>
</dbReference>
<dbReference type="InterPro" id="IPR027417">
    <property type="entry name" value="P-loop_NTPase"/>
</dbReference>
<gene>
    <name evidence="1" type="ORF">UU50_C0025G0005</name>
</gene>
<organism evidence="1 2">
    <name type="scientific">Candidatus Uhrbacteria bacterium GW2011_GWC1_41_20</name>
    <dbReference type="NCBI Taxonomy" id="1618983"/>
    <lineage>
        <taxon>Bacteria</taxon>
        <taxon>Candidatus Uhriibacteriota</taxon>
    </lineage>
</organism>
<keyword evidence="1" id="KW-0808">Transferase</keyword>
<evidence type="ECO:0000313" key="2">
    <source>
        <dbReference type="Proteomes" id="UP000033930"/>
    </source>
</evidence>
<keyword evidence="1" id="KW-0418">Kinase</keyword>
<dbReference type="EMBL" id="LCAW01000025">
    <property type="protein sequence ID" value="KKR97724.1"/>
    <property type="molecule type" value="Genomic_DNA"/>
</dbReference>